<feature type="region of interest" description="Disordered" evidence="1">
    <location>
        <begin position="78"/>
        <end position="98"/>
    </location>
</feature>
<proteinExistence type="predicted"/>
<evidence type="ECO:0000256" key="1">
    <source>
        <dbReference type="SAM" id="MobiDB-lite"/>
    </source>
</evidence>
<gene>
    <name evidence="3" type="ORF">UFOVP34_26</name>
    <name evidence="2" type="ORF">UFOVP51_80</name>
</gene>
<dbReference type="EMBL" id="LR797816">
    <property type="protein sequence ID" value="CAB4240817.1"/>
    <property type="molecule type" value="Genomic_DNA"/>
</dbReference>
<feature type="compositionally biased region" description="Basic residues" evidence="1">
    <location>
        <begin position="88"/>
        <end position="98"/>
    </location>
</feature>
<sequence>MEEKLTKITKPMRAGYQGRKDSMREKADKLMNHPGEAVDVYYSKSCADKDKQRLYKKGGSVKEMPKFAMGGVAKIRHEEATPQGLPRTFKKKSLKDVL</sequence>
<name>A0A6J5KSJ5_9CAUD</name>
<feature type="region of interest" description="Disordered" evidence="1">
    <location>
        <begin position="1"/>
        <end position="22"/>
    </location>
</feature>
<organism evidence="2">
    <name type="scientific">uncultured Caudovirales phage</name>
    <dbReference type="NCBI Taxonomy" id="2100421"/>
    <lineage>
        <taxon>Viruses</taxon>
        <taxon>Duplodnaviria</taxon>
        <taxon>Heunggongvirae</taxon>
        <taxon>Uroviricota</taxon>
        <taxon>Caudoviricetes</taxon>
        <taxon>Peduoviridae</taxon>
        <taxon>Maltschvirus</taxon>
        <taxon>Maltschvirus maltsch</taxon>
    </lineage>
</organism>
<evidence type="ECO:0000313" key="3">
    <source>
        <dbReference type="EMBL" id="CAB4240817.1"/>
    </source>
</evidence>
<dbReference type="EMBL" id="LR796177">
    <property type="protein sequence ID" value="CAB4124222.1"/>
    <property type="molecule type" value="Genomic_DNA"/>
</dbReference>
<evidence type="ECO:0000313" key="2">
    <source>
        <dbReference type="EMBL" id="CAB4124222.1"/>
    </source>
</evidence>
<reference evidence="2" key="1">
    <citation type="submission" date="2020-04" db="EMBL/GenBank/DDBJ databases">
        <authorList>
            <person name="Chiriac C."/>
            <person name="Salcher M."/>
            <person name="Ghai R."/>
            <person name="Kavagutti S V."/>
        </authorList>
    </citation>
    <scope>NUCLEOTIDE SEQUENCE</scope>
</reference>
<protein>
    <submittedName>
        <fullName evidence="2">Uncharacterized protein</fullName>
    </submittedName>
</protein>
<accession>A0A6J5KSJ5</accession>